<dbReference type="GO" id="GO:0006694">
    <property type="term" value="P:steroid biosynthetic process"/>
    <property type="evidence" value="ECO:0007669"/>
    <property type="project" value="UniProtKB-KW"/>
</dbReference>
<evidence type="ECO:0000313" key="4">
    <source>
        <dbReference type="Proteomes" id="UP000694392"/>
    </source>
</evidence>
<protein>
    <submittedName>
        <fullName evidence="3">Uncharacterized protein</fullName>
    </submittedName>
</protein>
<dbReference type="PANTHER" id="PTHR43899:SF10">
    <property type="entry name" value="20BETA-HYDROXYSTEROID DEHYDROGENASE TYPE 2"/>
    <property type="match status" value="1"/>
</dbReference>
<evidence type="ECO:0000256" key="1">
    <source>
        <dbReference type="ARBA" id="ARBA00022955"/>
    </source>
</evidence>
<dbReference type="AlphaFoldDB" id="A0A8D0GXU8"/>
<dbReference type="InterPro" id="IPR051019">
    <property type="entry name" value="VLCFA-Steroid_DH"/>
</dbReference>
<organism evidence="3 4">
    <name type="scientific">Sphenodon punctatus</name>
    <name type="common">Tuatara</name>
    <name type="synonym">Hatteria punctata</name>
    <dbReference type="NCBI Taxonomy" id="8508"/>
    <lineage>
        <taxon>Eukaryota</taxon>
        <taxon>Metazoa</taxon>
        <taxon>Chordata</taxon>
        <taxon>Craniata</taxon>
        <taxon>Vertebrata</taxon>
        <taxon>Euteleostomi</taxon>
        <taxon>Lepidosauria</taxon>
        <taxon>Sphenodontia</taxon>
        <taxon>Sphenodontidae</taxon>
        <taxon>Sphenodon</taxon>
    </lineage>
</organism>
<proteinExistence type="predicted"/>
<name>A0A8D0GXU8_SPHPU</name>
<dbReference type="Pfam" id="PF00106">
    <property type="entry name" value="adh_short"/>
    <property type="match status" value="1"/>
</dbReference>
<keyword evidence="1" id="KW-0752">Steroid biosynthesis</keyword>
<reference evidence="3" key="2">
    <citation type="submission" date="2025-09" db="UniProtKB">
        <authorList>
            <consortium name="Ensembl"/>
        </authorList>
    </citation>
    <scope>IDENTIFICATION</scope>
</reference>
<dbReference type="GO" id="GO:0016491">
    <property type="term" value="F:oxidoreductase activity"/>
    <property type="evidence" value="ECO:0007669"/>
    <property type="project" value="UniProtKB-KW"/>
</dbReference>
<dbReference type="Gene3D" id="3.40.50.720">
    <property type="entry name" value="NAD(P)-binding Rossmann-like Domain"/>
    <property type="match status" value="1"/>
</dbReference>
<keyword evidence="1" id="KW-0443">Lipid metabolism</keyword>
<accession>A0A8D0GXU8</accession>
<dbReference type="OMA" id="VATKMAN"/>
<dbReference type="GO" id="GO:0005783">
    <property type="term" value="C:endoplasmic reticulum"/>
    <property type="evidence" value="ECO:0007669"/>
    <property type="project" value="TreeGrafter"/>
</dbReference>
<dbReference type="GeneTree" id="ENSGT00940000163913"/>
<dbReference type="PANTHER" id="PTHR43899">
    <property type="entry name" value="RH59310P"/>
    <property type="match status" value="1"/>
</dbReference>
<dbReference type="InterPro" id="IPR002347">
    <property type="entry name" value="SDR_fam"/>
</dbReference>
<evidence type="ECO:0000313" key="3">
    <source>
        <dbReference type="Ensembl" id="ENSSPUP00000013752.1"/>
    </source>
</evidence>
<dbReference type="Ensembl" id="ENSSPUT00000014669.1">
    <property type="protein sequence ID" value="ENSSPUP00000013752.1"/>
    <property type="gene ID" value="ENSSPUG00000010601.1"/>
</dbReference>
<keyword evidence="2" id="KW-0560">Oxidoreductase</keyword>
<keyword evidence="4" id="KW-1185">Reference proteome</keyword>
<reference evidence="3" key="1">
    <citation type="submission" date="2025-08" db="UniProtKB">
        <authorList>
            <consortium name="Ensembl"/>
        </authorList>
    </citation>
    <scope>IDENTIFICATION</scope>
</reference>
<sequence length="183" mass="20478">MAQTTGLSRFLNIPDLDKAVPDMVNCNMLSVTMMTQIVLPQMVARRKGIIINLSSELGRHPAPLAVLYGATKAFVDFFSRGLEAEYRSRGIIVQSVLPLLVSTNMTFNVAPNRFVKSAEDYAREALNTVGLTSRTSGCLSHAIKAFFCDLLLPEWFRLSSFGFKLQTNLWRRMKDTVAVSKRK</sequence>
<dbReference type="SUPFAM" id="SSF51735">
    <property type="entry name" value="NAD(P)-binding Rossmann-fold domains"/>
    <property type="match status" value="1"/>
</dbReference>
<dbReference type="Proteomes" id="UP000694392">
    <property type="component" value="Unplaced"/>
</dbReference>
<dbReference type="InterPro" id="IPR036291">
    <property type="entry name" value="NAD(P)-bd_dom_sf"/>
</dbReference>
<evidence type="ECO:0000256" key="2">
    <source>
        <dbReference type="ARBA" id="ARBA00023002"/>
    </source>
</evidence>
<keyword evidence="1" id="KW-0444">Lipid biosynthesis</keyword>